<name>A0A8I2YYM4_9AGAM</name>
<keyword evidence="3" id="KW-1185">Reference proteome</keyword>
<feature type="compositionally biased region" description="Basic and acidic residues" evidence="1">
    <location>
        <begin position="82"/>
        <end position="93"/>
    </location>
</feature>
<protein>
    <submittedName>
        <fullName evidence="2">Uncharacterized protein</fullName>
    </submittedName>
</protein>
<evidence type="ECO:0000313" key="2">
    <source>
        <dbReference type="EMBL" id="KAG6380505.1"/>
    </source>
</evidence>
<evidence type="ECO:0000256" key="1">
    <source>
        <dbReference type="SAM" id="MobiDB-lite"/>
    </source>
</evidence>
<gene>
    <name evidence="2" type="ORF">JVT61DRAFT_8664</name>
</gene>
<dbReference type="AlphaFoldDB" id="A0A8I2YYM4"/>
<reference evidence="2" key="1">
    <citation type="submission" date="2021-03" db="EMBL/GenBank/DDBJ databases">
        <title>Evolutionary innovations through gain and loss of genes in the ectomycorrhizal Boletales.</title>
        <authorList>
            <person name="Wu G."/>
            <person name="Miyauchi S."/>
            <person name="Morin E."/>
            <person name="Yang Z.-L."/>
            <person name="Xu J."/>
            <person name="Martin F.M."/>
        </authorList>
    </citation>
    <scope>NUCLEOTIDE SEQUENCE</scope>
    <source>
        <strain evidence="2">BR01</strain>
    </source>
</reference>
<organism evidence="2 3">
    <name type="scientific">Boletus reticuloceps</name>
    <dbReference type="NCBI Taxonomy" id="495285"/>
    <lineage>
        <taxon>Eukaryota</taxon>
        <taxon>Fungi</taxon>
        <taxon>Dikarya</taxon>
        <taxon>Basidiomycota</taxon>
        <taxon>Agaricomycotina</taxon>
        <taxon>Agaricomycetes</taxon>
        <taxon>Agaricomycetidae</taxon>
        <taxon>Boletales</taxon>
        <taxon>Boletineae</taxon>
        <taxon>Boletaceae</taxon>
        <taxon>Boletoideae</taxon>
        <taxon>Boletus</taxon>
    </lineage>
</organism>
<dbReference type="Proteomes" id="UP000683000">
    <property type="component" value="Unassembled WGS sequence"/>
</dbReference>
<feature type="compositionally biased region" description="Basic and acidic residues" evidence="1">
    <location>
        <begin position="44"/>
        <end position="64"/>
    </location>
</feature>
<comment type="caution">
    <text evidence="2">The sequence shown here is derived from an EMBL/GenBank/DDBJ whole genome shotgun (WGS) entry which is preliminary data.</text>
</comment>
<feature type="compositionally biased region" description="Polar residues" evidence="1">
    <location>
        <begin position="107"/>
        <end position="116"/>
    </location>
</feature>
<accession>A0A8I2YYM4</accession>
<sequence>MSTEAHDANEATGNARPLPPRLPELVSTSLEREREGQSTVDGADDGRSRGVVDDTSDVVHDPGGRTEQPAAQTNGPAPCQHETADDRLPEGSERSNVSSASDKRTDTTVNLSSRTTGVRAEAGGSAPGEVP</sequence>
<evidence type="ECO:0000313" key="3">
    <source>
        <dbReference type="Proteomes" id="UP000683000"/>
    </source>
</evidence>
<feature type="region of interest" description="Disordered" evidence="1">
    <location>
        <begin position="1"/>
        <end position="131"/>
    </location>
</feature>
<proteinExistence type="predicted"/>
<dbReference type="EMBL" id="JAGFBS010000003">
    <property type="protein sequence ID" value="KAG6380505.1"/>
    <property type="molecule type" value="Genomic_DNA"/>
</dbReference>